<dbReference type="STRING" id="7375.A0A0L0CNP0"/>
<reference evidence="6 7" key="1">
    <citation type="journal article" date="2015" name="Nat. Commun.">
        <title>Lucilia cuprina genome unlocks parasitic fly biology to underpin future interventions.</title>
        <authorList>
            <person name="Anstead C.A."/>
            <person name="Korhonen P.K."/>
            <person name="Young N.D."/>
            <person name="Hall R.S."/>
            <person name="Jex A.R."/>
            <person name="Murali S.C."/>
            <person name="Hughes D.S."/>
            <person name="Lee S.F."/>
            <person name="Perry T."/>
            <person name="Stroehlein A.J."/>
            <person name="Ansell B.R."/>
            <person name="Breugelmans B."/>
            <person name="Hofmann A."/>
            <person name="Qu J."/>
            <person name="Dugan S."/>
            <person name="Lee S.L."/>
            <person name="Chao H."/>
            <person name="Dinh H."/>
            <person name="Han Y."/>
            <person name="Doddapaneni H.V."/>
            <person name="Worley K.C."/>
            <person name="Muzny D.M."/>
            <person name="Ioannidis P."/>
            <person name="Waterhouse R.M."/>
            <person name="Zdobnov E.M."/>
            <person name="James P.J."/>
            <person name="Bagnall N.H."/>
            <person name="Kotze A.C."/>
            <person name="Gibbs R.A."/>
            <person name="Richards S."/>
            <person name="Batterham P."/>
            <person name="Gasser R.B."/>
        </authorList>
    </citation>
    <scope>NUCLEOTIDE SEQUENCE [LARGE SCALE GENOMIC DNA]</scope>
    <source>
        <strain evidence="6 7">LS</strain>
        <tissue evidence="6">Full body</tissue>
    </source>
</reference>
<dbReference type="GO" id="GO:0062129">
    <property type="term" value="C:chitin-based extracellular matrix"/>
    <property type="evidence" value="ECO:0007669"/>
    <property type="project" value="TreeGrafter"/>
</dbReference>
<dbReference type="PANTHER" id="PTHR10380:SF218">
    <property type="entry name" value="ADULT CUTICLE PROTEIN 65AA-RELATED"/>
    <property type="match status" value="1"/>
</dbReference>
<dbReference type="PROSITE" id="PS51155">
    <property type="entry name" value="CHIT_BIND_RR_2"/>
    <property type="match status" value="4"/>
</dbReference>
<evidence type="ECO:0000256" key="3">
    <source>
        <dbReference type="SAM" id="MobiDB-lite"/>
    </source>
</evidence>
<dbReference type="OrthoDB" id="7255276at2759"/>
<keyword evidence="4" id="KW-0472">Membrane</keyword>
<evidence type="ECO:0000313" key="6">
    <source>
        <dbReference type="EMBL" id="KNC33935.1"/>
    </source>
</evidence>
<dbReference type="Proteomes" id="UP000037069">
    <property type="component" value="Unassembled WGS sequence"/>
</dbReference>
<feature type="signal peptide" evidence="5">
    <location>
        <begin position="1"/>
        <end position="16"/>
    </location>
</feature>
<keyword evidence="5" id="KW-0732">Signal</keyword>
<dbReference type="AlphaFoldDB" id="A0A0L0CNP0"/>
<accession>A0A0L0CNP0</accession>
<dbReference type="PROSITE" id="PS00233">
    <property type="entry name" value="CHIT_BIND_RR_1"/>
    <property type="match status" value="3"/>
</dbReference>
<protein>
    <submittedName>
        <fullName evidence="6">Larval cuticle protein 8</fullName>
    </submittedName>
</protein>
<organism evidence="6 7">
    <name type="scientific">Lucilia cuprina</name>
    <name type="common">Green bottle fly</name>
    <name type="synonym">Australian sheep blowfly</name>
    <dbReference type="NCBI Taxonomy" id="7375"/>
    <lineage>
        <taxon>Eukaryota</taxon>
        <taxon>Metazoa</taxon>
        <taxon>Ecdysozoa</taxon>
        <taxon>Arthropoda</taxon>
        <taxon>Hexapoda</taxon>
        <taxon>Insecta</taxon>
        <taxon>Pterygota</taxon>
        <taxon>Neoptera</taxon>
        <taxon>Endopterygota</taxon>
        <taxon>Diptera</taxon>
        <taxon>Brachycera</taxon>
        <taxon>Muscomorpha</taxon>
        <taxon>Oestroidea</taxon>
        <taxon>Calliphoridae</taxon>
        <taxon>Luciliinae</taxon>
        <taxon>Lucilia</taxon>
    </lineage>
</organism>
<dbReference type="PANTHER" id="PTHR10380">
    <property type="entry name" value="CUTICLE PROTEIN"/>
    <property type="match status" value="1"/>
</dbReference>
<keyword evidence="4" id="KW-0812">Transmembrane</keyword>
<dbReference type="OMA" id="YRWAFET"/>
<keyword evidence="1 2" id="KW-0193">Cuticle</keyword>
<dbReference type="InterPro" id="IPR050468">
    <property type="entry name" value="Cuticle_Struct_Prot"/>
</dbReference>
<feature type="compositionally biased region" description="Low complexity" evidence="3">
    <location>
        <begin position="237"/>
        <end position="255"/>
    </location>
</feature>
<name>A0A0L0CNP0_LUCCU</name>
<dbReference type="EMBL" id="JRES01000128">
    <property type="protein sequence ID" value="KNC33935.1"/>
    <property type="molecule type" value="Genomic_DNA"/>
</dbReference>
<sequence length="447" mass="48264">MKFIIVFAALFAVALAAPRPEDAVVLKSESEVGPESFQYAYATSDGVEAEAQGQLKNVGTDEEAIVVKGSFSFVADDGQTYTVNYVADENGFQPQVSVRIMRFFIQTIGIILICLNLIILHIAGSTAAPLDTVDSTKSQQQLTADMVNTLKYENSNIGIDGYDFAFETSDGVLRKETATVKNIGTEEEAISVEGTVSWVGPDGVQYTLNYLADENGFQPEVLACLFAVVLSAPQHSAPQHSASQHSASQNPAPQQDDTHAETLRLETENNGVDKYNFAYETSNGIVRSEEGELKTTEDGAAIVVHGTTSWTAPDGKRYEMTFTADELGYHPSFKLKPQKQIKMKFIIVFAALFAVALAAPRPEDATVLRSESEVGPESFQYAYATSDGVEAEAQGQLKNVGTDEEAIVVKGSFSFVADDGQTYTVNYVADENGFQPQGAHLPVAPEA</sequence>
<feature type="chain" id="PRO_5005536366" evidence="5">
    <location>
        <begin position="17"/>
        <end position="447"/>
    </location>
</feature>
<dbReference type="GO" id="GO:0008010">
    <property type="term" value="F:structural constituent of chitin-based larval cuticle"/>
    <property type="evidence" value="ECO:0007669"/>
    <property type="project" value="TreeGrafter"/>
</dbReference>
<feature type="transmembrane region" description="Helical" evidence="4">
    <location>
        <begin position="103"/>
        <end position="123"/>
    </location>
</feature>
<dbReference type="InterPro" id="IPR000618">
    <property type="entry name" value="Insect_cuticle"/>
</dbReference>
<feature type="region of interest" description="Disordered" evidence="3">
    <location>
        <begin position="237"/>
        <end position="258"/>
    </location>
</feature>
<evidence type="ECO:0000256" key="1">
    <source>
        <dbReference type="ARBA" id="ARBA00022460"/>
    </source>
</evidence>
<evidence type="ECO:0000313" key="7">
    <source>
        <dbReference type="Proteomes" id="UP000037069"/>
    </source>
</evidence>
<dbReference type="PRINTS" id="PR00947">
    <property type="entry name" value="CUTICLE"/>
</dbReference>
<keyword evidence="7" id="KW-1185">Reference proteome</keyword>
<proteinExistence type="predicted"/>
<comment type="caution">
    <text evidence="6">The sequence shown here is derived from an EMBL/GenBank/DDBJ whole genome shotgun (WGS) entry which is preliminary data.</text>
</comment>
<gene>
    <name evidence="6" type="ORF">FF38_03527</name>
</gene>
<evidence type="ECO:0000256" key="4">
    <source>
        <dbReference type="SAM" id="Phobius"/>
    </source>
</evidence>
<dbReference type="Pfam" id="PF00379">
    <property type="entry name" value="Chitin_bind_4"/>
    <property type="match status" value="4"/>
</dbReference>
<evidence type="ECO:0000256" key="5">
    <source>
        <dbReference type="SAM" id="SignalP"/>
    </source>
</evidence>
<evidence type="ECO:0000256" key="2">
    <source>
        <dbReference type="PROSITE-ProRule" id="PRU00497"/>
    </source>
</evidence>
<dbReference type="InterPro" id="IPR031311">
    <property type="entry name" value="CHIT_BIND_RR_consensus"/>
</dbReference>
<keyword evidence="4" id="KW-1133">Transmembrane helix</keyword>